<organism evidence="2">
    <name type="scientific">Nonomuraea gerenzanensis</name>
    <dbReference type="NCBI Taxonomy" id="93944"/>
    <lineage>
        <taxon>Bacteria</taxon>
        <taxon>Bacillati</taxon>
        <taxon>Actinomycetota</taxon>
        <taxon>Actinomycetes</taxon>
        <taxon>Streptosporangiales</taxon>
        <taxon>Streptosporangiaceae</taxon>
        <taxon>Nonomuraea</taxon>
    </lineage>
</organism>
<feature type="region of interest" description="Disordered" evidence="1">
    <location>
        <begin position="1"/>
        <end position="37"/>
    </location>
</feature>
<dbReference type="EMBL" id="LT559118">
    <property type="protein sequence ID" value="SBO96484.1"/>
    <property type="molecule type" value="Genomic_DNA"/>
</dbReference>
<sequence length="108" mass="11382">MVRTRCRELGSIRPGLPEARSAGRPSCGRTTTSACPGAVAHPAWRYPVVSSPAREVKPVVDGHPGDVHLSCPNRLVSSVWSGARDGGRGGAGRPGAACGERTYHRNLR</sequence>
<reference evidence="2" key="1">
    <citation type="submission" date="2016-04" db="EMBL/GenBank/DDBJ databases">
        <authorList>
            <person name="Evans L.H."/>
            <person name="Alamgir A."/>
            <person name="Owens N."/>
            <person name="Weber N.D."/>
            <person name="Virtaneva K."/>
            <person name="Barbian K."/>
            <person name="Babar A."/>
            <person name="Rosenke K."/>
        </authorList>
    </citation>
    <scope>NUCLEOTIDE SEQUENCE</scope>
    <source>
        <strain evidence="2">Nono1</strain>
    </source>
</reference>
<name>A0A1M4ECI6_9ACTN</name>
<gene>
    <name evidence="2" type="ORF">BN4615_P6000</name>
</gene>
<feature type="region of interest" description="Disordered" evidence="1">
    <location>
        <begin position="81"/>
        <end position="108"/>
    </location>
</feature>
<dbReference type="AlphaFoldDB" id="A0A1M4ECI6"/>
<proteinExistence type="predicted"/>
<accession>A0A1M4ECI6</accession>
<feature type="compositionally biased region" description="Basic and acidic residues" evidence="1">
    <location>
        <begin position="1"/>
        <end position="10"/>
    </location>
</feature>
<evidence type="ECO:0000256" key="1">
    <source>
        <dbReference type="SAM" id="MobiDB-lite"/>
    </source>
</evidence>
<protein>
    <submittedName>
        <fullName evidence="2">Uncharacterized protein</fullName>
    </submittedName>
</protein>
<evidence type="ECO:0000313" key="2">
    <source>
        <dbReference type="EMBL" id="SBO96484.1"/>
    </source>
</evidence>